<evidence type="ECO:0000256" key="4">
    <source>
        <dbReference type="ARBA" id="ARBA00022716"/>
    </source>
</evidence>
<accession>A0A9P0CTV3</accession>
<dbReference type="GO" id="GO:0001228">
    <property type="term" value="F:DNA-binding transcription activator activity, RNA polymerase II-specific"/>
    <property type="evidence" value="ECO:0007669"/>
    <property type="project" value="UniProtKB-ARBA"/>
</dbReference>
<feature type="region of interest" description="Disordered" evidence="14">
    <location>
        <begin position="199"/>
        <end position="237"/>
    </location>
</feature>
<name>A0A9P0CTV3_9CUCU</name>
<evidence type="ECO:0000256" key="11">
    <source>
        <dbReference type="ARBA" id="ARBA00061799"/>
    </source>
</evidence>
<dbReference type="InterPro" id="IPR009071">
    <property type="entry name" value="HMG_box_dom"/>
</dbReference>
<dbReference type="GO" id="GO:0000785">
    <property type="term" value="C:chromatin"/>
    <property type="evidence" value="ECO:0007669"/>
    <property type="project" value="TreeGrafter"/>
</dbReference>
<dbReference type="SMART" id="SM00398">
    <property type="entry name" value="HMG"/>
    <property type="match status" value="1"/>
</dbReference>
<comment type="similarity">
    <text evidence="2">Belongs to the TCF/LEF family.</text>
</comment>
<gene>
    <name evidence="16" type="ORF">PSYICH_LOCUS8543</name>
</gene>
<evidence type="ECO:0000256" key="14">
    <source>
        <dbReference type="SAM" id="MobiDB-lite"/>
    </source>
</evidence>
<dbReference type="OrthoDB" id="2307332at2759"/>
<keyword evidence="6 13" id="KW-0238">DNA-binding</keyword>
<dbReference type="GO" id="GO:0000978">
    <property type="term" value="F:RNA polymerase II cis-regulatory region sequence-specific DNA binding"/>
    <property type="evidence" value="ECO:0007669"/>
    <property type="project" value="TreeGrafter"/>
</dbReference>
<feature type="region of interest" description="Disordered" evidence="14">
    <location>
        <begin position="303"/>
        <end position="332"/>
    </location>
</feature>
<dbReference type="GO" id="GO:0045892">
    <property type="term" value="P:negative regulation of DNA-templated transcription"/>
    <property type="evidence" value="ECO:0007669"/>
    <property type="project" value="UniProtKB-ARBA"/>
</dbReference>
<feature type="region of interest" description="Disordered" evidence="14">
    <location>
        <begin position="139"/>
        <end position="172"/>
    </location>
</feature>
<feature type="compositionally biased region" description="Polar residues" evidence="14">
    <location>
        <begin position="158"/>
        <end position="172"/>
    </location>
</feature>
<evidence type="ECO:0000313" key="17">
    <source>
        <dbReference type="Proteomes" id="UP001153636"/>
    </source>
</evidence>
<keyword evidence="4" id="KW-0217">Developmental protein</keyword>
<keyword evidence="9 13" id="KW-0539">Nucleus</keyword>
<dbReference type="InterPro" id="IPR036910">
    <property type="entry name" value="HMG_box_dom_sf"/>
</dbReference>
<evidence type="ECO:0000256" key="3">
    <source>
        <dbReference type="ARBA" id="ARBA00022687"/>
    </source>
</evidence>
<dbReference type="GO" id="GO:0010628">
    <property type="term" value="P:positive regulation of gene expression"/>
    <property type="evidence" value="ECO:0007669"/>
    <property type="project" value="UniProtKB-ARBA"/>
</dbReference>
<organism evidence="16 17">
    <name type="scientific">Psylliodes chrysocephalus</name>
    <dbReference type="NCBI Taxonomy" id="3402493"/>
    <lineage>
        <taxon>Eukaryota</taxon>
        <taxon>Metazoa</taxon>
        <taxon>Ecdysozoa</taxon>
        <taxon>Arthropoda</taxon>
        <taxon>Hexapoda</taxon>
        <taxon>Insecta</taxon>
        <taxon>Pterygota</taxon>
        <taxon>Neoptera</taxon>
        <taxon>Endopterygota</taxon>
        <taxon>Coleoptera</taxon>
        <taxon>Polyphaga</taxon>
        <taxon>Cucujiformia</taxon>
        <taxon>Chrysomeloidea</taxon>
        <taxon>Chrysomelidae</taxon>
        <taxon>Galerucinae</taxon>
        <taxon>Alticini</taxon>
        <taxon>Psylliodes</taxon>
    </lineage>
</organism>
<evidence type="ECO:0000256" key="13">
    <source>
        <dbReference type="PROSITE-ProRule" id="PRU00267"/>
    </source>
</evidence>
<dbReference type="GO" id="GO:0007435">
    <property type="term" value="P:salivary gland morphogenesis"/>
    <property type="evidence" value="ECO:0007669"/>
    <property type="project" value="UniProtKB-ARBA"/>
</dbReference>
<evidence type="ECO:0000256" key="8">
    <source>
        <dbReference type="ARBA" id="ARBA00023163"/>
    </source>
</evidence>
<feature type="compositionally biased region" description="Low complexity" evidence="14">
    <location>
        <begin position="145"/>
        <end position="157"/>
    </location>
</feature>
<dbReference type="AlphaFoldDB" id="A0A9P0CTV3"/>
<dbReference type="GO" id="GO:0007476">
    <property type="term" value="P:imaginal disc-derived wing morphogenesis"/>
    <property type="evidence" value="ECO:0007669"/>
    <property type="project" value="UniProtKB-ARBA"/>
</dbReference>
<feature type="compositionally biased region" description="Low complexity" evidence="14">
    <location>
        <begin position="396"/>
        <end position="427"/>
    </location>
</feature>
<dbReference type="PANTHER" id="PTHR10373">
    <property type="entry name" value="TRANSCRIPTION FACTOR 7 FAMILY MEMBER"/>
    <property type="match status" value="1"/>
</dbReference>
<evidence type="ECO:0000256" key="5">
    <source>
        <dbReference type="ARBA" id="ARBA00023015"/>
    </source>
</evidence>
<dbReference type="SUPFAM" id="SSF47095">
    <property type="entry name" value="HMG-box"/>
    <property type="match status" value="1"/>
</dbReference>
<dbReference type="Gene3D" id="1.10.30.10">
    <property type="entry name" value="High mobility group box domain"/>
    <property type="match status" value="1"/>
</dbReference>
<dbReference type="GO" id="GO:0060070">
    <property type="term" value="P:canonical Wnt signaling pathway"/>
    <property type="evidence" value="ECO:0007669"/>
    <property type="project" value="TreeGrafter"/>
</dbReference>
<dbReference type="InterPro" id="IPR024940">
    <property type="entry name" value="TCF/LEF"/>
</dbReference>
<feature type="compositionally biased region" description="Low complexity" evidence="14">
    <location>
        <begin position="365"/>
        <end position="374"/>
    </location>
</feature>
<dbReference type="Proteomes" id="UP001153636">
    <property type="component" value="Chromosome 3"/>
</dbReference>
<evidence type="ECO:0000256" key="9">
    <source>
        <dbReference type="ARBA" id="ARBA00023242"/>
    </source>
</evidence>
<dbReference type="GO" id="GO:1990907">
    <property type="term" value="C:beta-catenin-TCF complex"/>
    <property type="evidence" value="ECO:0007669"/>
    <property type="project" value="TreeGrafter"/>
</dbReference>
<feature type="compositionally biased region" description="Polar residues" evidence="14">
    <location>
        <begin position="463"/>
        <end position="496"/>
    </location>
</feature>
<evidence type="ECO:0000256" key="6">
    <source>
        <dbReference type="ARBA" id="ARBA00023125"/>
    </source>
</evidence>
<evidence type="ECO:0000256" key="1">
    <source>
        <dbReference type="ARBA" id="ARBA00004123"/>
    </source>
</evidence>
<keyword evidence="5" id="KW-0805">Transcription regulation</keyword>
<dbReference type="GO" id="GO:0001222">
    <property type="term" value="F:transcription corepressor binding"/>
    <property type="evidence" value="ECO:0007669"/>
    <property type="project" value="UniProtKB-ARBA"/>
</dbReference>
<evidence type="ECO:0000259" key="15">
    <source>
        <dbReference type="PROSITE" id="PS50118"/>
    </source>
</evidence>
<dbReference type="PROSITE" id="PS50118">
    <property type="entry name" value="HMG_BOX_2"/>
    <property type="match status" value="1"/>
</dbReference>
<keyword evidence="7" id="KW-0010">Activator</keyword>
<dbReference type="FunFam" id="1.10.30.10:FF:000001">
    <property type="entry name" value="transcription factor 7 isoform X2"/>
    <property type="match status" value="1"/>
</dbReference>
<dbReference type="PANTHER" id="PTHR10373:SF38">
    <property type="entry name" value="PROTEIN PANGOLIN, ISOFORM J"/>
    <property type="match status" value="1"/>
</dbReference>
<dbReference type="CDD" id="cd21996">
    <property type="entry name" value="HMG-box_TCF7-like"/>
    <property type="match status" value="1"/>
</dbReference>
<feature type="domain" description="HMG box" evidence="15">
    <location>
        <begin position="237"/>
        <end position="305"/>
    </location>
</feature>
<proteinExistence type="inferred from homology"/>
<dbReference type="Pfam" id="PF00505">
    <property type="entry name" value="HMG_box"/>
    <property type="match status" value="1"/>
</dbReference>
<comment type="subcellular location">
    <subcellularLocation>
        <location evidence="1">Nucleus</location>
    </subcellularLocation>
</comment>
<comment type="function">
    <text evidence="10">Segment polarity protein. Functions together with arm to transduce the Wingless (Wg) signal in embryos and in developing adult tissues. Acts as a transcriptional activator, but in the absence of arm, it binds to gro and acts as a transcriptional repressor of wg-responsive genes.</text>
</comment>
<evidence type="ECO:0000313" key="16">
    <source>
        <dbReference type="EMBL" id="CAH1108209.1"/>
    </source>
</evidence>
<keyword evidence="3" id="KW-0879">Wnt signaling pathway</keyword>
<protein>
    <recommendedName>
        <fullName evidence="12">dTCF</fullName>
    </recommendedName>
</protein>
<sequence>MELSEEPLNLTLKKMPIAIVTPFSVVETNQPIKTNNNEITTADLNKCEDLPEDLSLKKINEEGLDLTKNNNHTEQLRKYLCKNEETRNSYEKNTFNDYYNNKLSHRDNTQTIFNNLDNNNFISMWYMNSIMNQQNPFFNSHHQHQQQQQQQQQQHHQGYQTKPNTNPKSNKILNNLLDKKTTYSSYKFPSGFDALIKNEVQSDSDDKESTTGSQVDHKNNIDGKNNQDSNEKKKPHIKKPLNAFMLYMKEMRAKVVAECTLKESAAINQILGRRWHALGREEQAKYYELARRERQLHMQLYPDWSSRANATRGKKRKRKQDPADGGNSMKKCRARYGLDQQSQWCKPCRRKKKCIRYMEAGDGNDGNQSDDNLGSCGSMGDAHTPPDDDNESLNQSMSSPGGLSGLSSLTSPGGMVLPSPSTSVASPSVSVASPYMLQSPLTPHESFDVKVPLPPPSHHHQPTRNPVGTNPHDINNPLSVNQLTGQCVRNDNSDTNGNKETRSIISVT</sequence>
<evidence type="ECO:0000256" key="7">
    <source>
        <dbReference type="ARBA" id="ARBA00023159"/>
    </source>
</evidence>
<dbReference type="GO" id="GO:0035277">
    <property type="term" value="P:spiracle morphogenesis, open tracheal system"/>
    <property type="evidence" value="ECO:0007669"/>
    <property type="project" value="UniProtKB-ARBA"/>
</dbReference>
<keyword evidence="17" id="KW-1185">Reference proteome</keyword>
<feature type="region of interest" description="Disordered" evidence="14">
    <location>
        <begin position="360"/>
        <end position="427"/>
    </location>
</feature>
<keyword evidence="4" id="KW-0709">Segmentation polarity protein</keyword>
<feature type="DNA-binding region" description="HMG box" evidence="13">
    <location>
        <begin position="237"/>
        <end position="305"/>
    </location>
</feature>
<comment type="subunit">
    <text evidence="11">Binds to the beta-catenin homolog arm or to gro.</text>
</comment>
<reference evidence="16" key="1">
    <citation type="submission" date="2022-01" db="EMBL/GenBank/DDBJ databases">
        <authorList>
            <person name="King R."/>
        </authorList>
    </citation>
    <scope>NUCLEOTIDE SEQUENCE</scope>
</reference>
<dbReference type="SMART" id="SM01366">
    <property type="entry name" value="c-clamp"/>
    <property type="match status" value="1"/>
</dbReference>
<dbReference type="GO" id="GO:0072091">
    <property type="term" value="P:regulation of stem cell proliferation"/>
    <property type="evidence" value="ECO:0007669"/>
    <property type="project" value="UniProtKB-ARBA"/>
</dbReference>
<feature type="region of interest" description="Disordered" evidence="14">
    <location>
        <begin position="446"/>
        <end position="508"/>
    </location>
</feature>
<evidence type="ECO:0000256" key="10">
    <source>
        <dbReference type="ARBA" id="ARBA00053480"/>
    </source>
</evidence>
<dbReference type="GO" id="GO:0007367">
    <property type="term" value="P:segment polarity determination"/>
    <property type="evidence" value="ECO:0007669"/>
    <property type="project" value="UniProtKB-KW"/>
</dbReference>
<evidence type="ECO:0000256" key="2">
    <source>
        <dbReference type="ARBA" id="ARBA00006569"/>
    </source>
</evidence>
<keyword evidence="8" id="KW-0804">Transcription</keyword>
<dbReference type="EMBL" id="OV651815">
    <property type="protein sequence ID" value="CAH1108209.1"/>
    <property type="molecule type" value="Genomic_DNA"/>
</dbReference>
<evidence type="ECO:0000256" key="12">
    <source>
        <dbReference type="ARBA" id="ARBA00080285"/>
    </source>
</evidence>
<dbReference type="GO" id="GO:0007500">
    <property type="term" value="P:mesodermal cell fate determination"/>
    <property type="evidence" value="ECO:0007669"/>
    <property type="project" value="UniProtKB-ARBA"/>
</dbReference>
<dbReference type="GO" id="GO:0019900">
    <property type="term" value="F:kinase binding"/>
    <property type="evidence" value="ECO:0007669"/>
    <property type="project" value="UniProtKB-ARBA"/>
</dbReference>